<dbReference type="Proteomes" id="UP001500596">
    <property type="component" value="Unassembled WGS sequence"/>
</dbReference>
<sequence length="102" mass="11123">MTLPEPDGFAPASEALVADLVPRDETSAKRTLRTVLNLVGGMFLDDHELGHSNLDLVVTRRDTGAAVLRVAAGTPTEASYLIERVKTDLATKSIEDFLSEWR</sequence>
<reference evidence="1 2" key="1">
    <citation type="journal article" date="2019" name="Int. J. Syst. Evol. Microbiol.">
        <title>The Global Catalogue of Microorganisms (GCM) 10K type strain sequencing project: providing services to taxonomists for standard genome sequencing and annotation.</title>
        <authorList>
            <consortium name="The Broad Institute Genomics Platform"/>
            <consortium name="The Broad Institute Genome Sequencing Center for Infectious Disease"/>
            <person name="Wu L."/>
            <person name="Ma J."/>
        </authorList>
    </citation>
    <scope>NUCLEOTIDE SEQUENCE [LARGE SCALE GENOMIC DNA]</scope>
    <source>
        <strain evidence="1 2">JCM 15575</strain>
    </source>
</reference>
<evidence type="ECO:0000313" key="1">
    <source>
        <dbReference type="EMBL" id="GAA1664480.1"/>
    </source>
</evidence>
<accession>A0ABN2G2Z8</accession>
<keyword evidence="2" id="KW-1185">Reference proteome</keyword>
<proteinExistence type="predicted"/>
<protein>
    <recommendedName>
        <fullName evidence="3">Alpha-D-phosphohexomutase C-terminal domain-containing protein</fullName>
    </recommendedName>
</protein>
<gene>
    <name evidence="1" type="ORF">GCM10009807_05860</name>
</gene>
<evidence type="ECO:0000313" key="2">
    <source>
        <dbReference type="Proteomes" id="UP001500596"/>
    </source>
</evidence>
<name>A0ABN2G2Z8_9MICO</name>
<dbReference type="EMBL" id="BAAAPK010000001">
    <property type="protein sequence ID" value="GAA1664480.1"/>
    <property type="molecule type" value="Genomic_DNA"/>
</dbReference>
<organism evidence="1 2">
    <name type="scientific">Microbacterium lacus</name>
    <dbReference type="NCBI Taxonomy" id="415217"/>
    <lineage>
        <taxon>Bacteria</taxon>
        <taxon>Bacillati</taxon>
        <taxon>Actinomycetota</taxon>
        <taxon>Actinomycetes</taxon>
        <taxon>Micrococcales</taxon>
        <taxon>Microbacteriaceae</taxon>
        <taxon>Microbacterium</taxon>
    </lineage>
</organism>
<dbReference type="RefSeq" id="WP_344051435.1">
    <property type="nucleotide sequence ID" value="NZ_BAAAPK010000001.1"/>
</dbReference>
<evidence type="ECO:0008006" key="3">
    <source>
        <dbReference type="Google" id="ProtNLM"/>
    </source>
</evidence>
<comment type="caution">
    <text evidence="1">The sequence shown here is derived from an EMBL/GenBank/DDBJ whole genome shotgun (WGS) entry which is preliminary data.</text>
</comment>